<dbReference type="EMBL" id="JAANER010000009">
    <property type="protein sequence ID" value="KAG9186092.1"/>
    <property type="molecule type" value="Genomic_DNA"/>
</dbReference>
<protein>
    <submittedName>
        <fullName evidence="2">Uncharacterized protein</fullName>
    </submittedName>
</protein>
<sequence length="131" mass="14615">MNKLTYLFALIENSSVKFDYHNTPRPTGRSIIACQRMMERLKGTLKNELEALMSSEPINDAAGTPKKTPTPRKRKAKGDAAADGQGEVKTLTKRGRKAKVVEEEKEVAGDDDEDLTVVKPEPKEEEIEDEI</sequence>
<organism evidence="2 3">
    <name type="scientific">Alternaria panax</name>
    <dbReference type="NCBI Taxonomy" id="48097"/>
    <lineage>
        <taxon>Eukaryota</taxon>
        <taxon>Fungi</taxon>
        <taxon>Dikarya</taxon>
        <taxon>Ascomycota</taxon>
        <taxon>Pezizomycotina</taxon>
        <taxon>Dothideomycetes</taxon>
        <taxon>Pleosporomycetidae</taxon>
        <taxon>Pleosporales</taxon>
        <taxon>Pleosporineae</taxon>
        <taxon>Pleosporaceae</taxon>
        <taxon>Alternaria</taxon>
        <taxon>Alternaria sect. Panax</taxon>
    </lineage>
</organism>
<proteinExistence type="predicted"/>
<dbReference type="Proteomes" id="UP001199106">
    <property type="component" value="Unassembled WGS sequence"/>
</dbReference>
<evidence type="ECO:0000313" key="2">
    <source>
        <dbReference type="EMBL" id="KAG9186092.1"/>
    </source>
</evidence>
<name>A0AAD4FAA2_9PLEO</name>
<feature type="region of interest" description="Disordered" evidence="1">
    <location>
        <begin position="52"/>
        <end position="131"/>
    </location>
</feature>
<comment type="caution">
    <text evidence="2">The sequence shown here is derived from an EMBL/GenBank/DDBJ whole genome shotgun (WGS) entry which is preliminary data.</text>
</comment>
<reference evidence="2" key="1">
    <citation type="submission" date="2021-07" db="EMBL/GenBank/DDBJ databases">
        <title>Genome Resource of American Ginseng Black Spot Pathogen Alternaria panax.</title>
        <authorList>
            <person name="Qiu C."/>
            <person name="Wang W."/>
            <person name="Liu Z."/>
        </authorList>
    </citation>
    <scope>NUCLEOTIDE SEQUENCE</scope>
    <source>
        <strain evidence="2">BNCC115425</strain>
    </source>
</reference>
<evidence type="ECO:0000313" key="3">
    <source>
        <dbReference type="Proteomes" id="UP001199106"/>
    </source>
</evidence>
<dbReference type="AlphaFoldDB" id="A0AAD4FAA2"/>
<evidence type="ECO:0000256" key="1">
    <source>
        <dbReference type="SAM" id="MobiDB-lite"/>
    </source>
</evidence>
<feature type="compositionally biased region" description="Basic and acidic residues" evidence="1">
    <location>
        <begin position="99"/>
        <end position="108"/>
    </location>
</feature>
<accession>A0AAD4FAA2</accession>
<gene>
    <name evidence="2" type="ORF">G6011_02648</name>
</gene>
<keyword evidence="3" id="KW-1185">Reference proteome</keyword>